<gene>
    <name evidence="1" type="ORF">GCM10009716_03660</name>
</gene>
<protein>
    <recommendedName>
        <fullName evidence="3">Streptomycin 6-kinase</fullName>
    </recommendedName>
</protein>
<name>A0ABN2NS71_9ACTN</name>
<comment type="caution">
    <text evidence="1">The sequence shown here is derived from an EMBL/GenBank/DDBJ whole genome shotgun (WGS) entry which is preliminary data.</text>
</comment>
<dbReference type="EMBL" id="BAAAMJ010000003">
    <property type="protein sequence ID" value="GAA1896892.1"/>
    <property type="molecule type" value="Genomic_DNA"/>
</dbReference>
<evidence type="ECO:0000313" key="1">
    <source>
        <dbReference type="EMBL" id="GAA1896892.1"/>
    </source>
</evidence>
<reference evidence="1 2" key="1">
    <citation type="journal article" date="2019" name="Int. J. Syst. Evol. Microbiol.">
        <title>The Global Catalogue of Microorganisms (GCM) 10K type strain sequencing project: providing services to taxonomists for standard genome sequencing and annotation.</title>
        <authorList>
            <consortium name="The Broad Institute Genomics Platform"/>
            <consortium name="The Broad Institute Genome Sequencing Center for Infectious Disease"/>
            <person name="Wu L."/>
            <person name="Ma J."/>
        </authorList>
    </citation>
    <scope>NUCLEOTIDE SEQUENCE [LARGE SCALE GENOMIC DNA]</scope>
    <source>
        <strain evidence="1 2">JCM 13581</strain>
    </source>
</reference>
<evidence type="ECO:0000313" key="2">
    <source>
        <dbReference type="Proteomes" id="UP001501303"/>
    </source>
</evidence>
<sequence length="157" mass="17517">MLREAPAAVRRLRRPEDRRTVTECAAALREVAAEPGDRLLHWDLHYENVLAPRPGARPGREPWLAIDPKPLVGDPCFELLPGLRNRFAEVAATGDVRRAVLRRFDVLTEAAGLDRERARCWTLARVLQEALWSTRSGRTSLDPVPAAIATALLTRNG</sequence>
<dbReference type="InterPro" id="IPR006748">
    <property type="entry name" value="NH2Glyco/OHUrea_AB-resist_kin"/>
</dbReference>
<accession>A0ABN2NS71</accession>
<dbReference type="SUPFAM" id="SSF56112">
    <property type="entry name" value="Protein kinase-like (PK-like)"/>
    <property type="match status" value="1"/>
</dbReference>
<dbReference type="InterPro" id="IPR011009">
    <property type="entry name" value="Kinase-like_dom_sf"/>
</dbReference>
<keyword evidence="2" id="KW-1185">Reference proteome</keyword>
<proteinExistence type="predicted"/>
<dbReference type="Proteomes" id="UP001501303">
    <property type="component" value="Unassembled WGS sequence"/>
</dbReference>
<dbReference type="Pfam" id="PF04655">
    <property type="entry name" value="APH_6_hur"/>
    <property type="match status" value="1"/>
</dbReference>
<evidence type="ECO:0008006" key="3">
    <source>
        <dbReference type="Google" id="ProtNLM"/>
    </source>
</evidence>
<organism evidence="1 2">
    <name type="scientific">Streptomyces sodiiphilus</name>
    <dbReference type="NCBI Taxonomy" id="226217"/>
    <lineage>
        <taxon>Bacteria</taxon>
        <taxon>Bacillati</taxon>
        <taxon>Actinomycetota</taxon>
        <taxon>Actinomycetes</taxon>
        <taxon>Kitasatosporales</taxon>
        <taxon>Streptomycetaceae</taxon>
        <taxon>Streptomyces</taxon>
    </lineage>
</organism>